<dbReference type="InterPro" id="IPR006119">
    <property type="entry name" value="Resolv_N"/>
</dbReference>
<comment type="caution">
    <text evidence="2">The sequence shown here is derived from an EMBL/GenBank/DDBJ whole genome shotgun (WGS) entry which is preliminary data.</text>
</comment>
<dbReference type="AlphaFoldDB" id="A0A171DJG6"/>
<dbReference type="InterPro" id="IPR036162">
    <property type="entry name" value="Resolvase-like_N_sf"/>
</dbReference>
<dbReference type="Pfam" id="PF00239">
    <property type="entry name" value="Resolvase"/>
    <property type="match status" value="1"/>
</dbReference>
<organism evidence="2 3">
    <name type="scientific">Planomonospora sphaerica</name>
    <dbReference type="NCBI Taxonomy" id="161355"/>
    <lineage>
        <taxon>Bacteria</taxon>
        <taxon>Bacillati</taxon>
        <taxon>Actinomycetota</taxon>
        <taxon>Actinomycetes</taxon>
        <taxon>Streptosporangiales</taxon>
        <taxon>Streptosporangiaceae</taxon>
        <taxon>Planomonospora</taxon>
    </lineage>
</organism>
<sequence>MFDPPIDLSDLPGYQTAASTRPARTAFIGRCSTKDNQDPRSSIAGQLAEASALLTPGEEFAAYFWDVESGMLGLDERSQGSADDYARLGVPVPRDGGLRELLEWVERGEIDRVVCERIGRVARDMLPSLQVEHHLASRGVTLECANEPRGGMTTGQLGLRRAEQVRAEITRHELLEMSMRGQRQHAANGYRHGPPCYGYIAVVDPDAPPAANRFGGGRPKMRLALHPDSRRVETVQEVFRLRRVERLGDGEILRMLAADLDRHPLAEGQVLWRRARVQRMLAQPKYTGYQVFNRCAARTNRGRSNPIADWVWSRKPAHPVIVPLGEWRETQLVTARLRERRISGWERVNAAAAQRGIRLTPARESDTHLLYEAAGRRLVLPRGELPAAVADEVIALLEAGA</sequence>
<dbReference type="Proteomes" id="UP000077701">
    <property type="component" value="Unassembled WGS sequence"/>
</dbReference>
<dbReference type="EMBL" id="BDCX01000011">
    <property type="protein sequence ID" value="GAT68978.1"/>
    <property type="molecule type" value="Genomic_DNA"/>
</dbReference>
<dbReference type="PANTHER" id="PTHR30461">
    <property type="entry name" value="DNA-INVERTASE FROM LAMBDOID PROPHAGE"/>
    <property type="match status" value="1"/>
</dbReference>
<dbReference type="SUPFAM" id="SSF53041">
    <property type="entry name" value="Resolvase-like"/>
    <property type="match status" value="1"/>
</dbReference>
<evidence type="ECO:0000259" key="1">
    <source>
        <dbReference type="SMART" id="SM00857"/>
    </source>
</evidence>
<proteinExistence type="predicted"/>
<evidence type="ECO:0000313" key="3">
    <source>
        <dbReference type="Proteomes" id="UP000077701"/>
    </source>
</evidence>
<evidence type="ECO:0000313" key="2">
    <source>
        <dbReference type="EMBL" id="GAT68978.1"/>
    </source>
</evidence>
<dbReference type="Gene3D" id="3.90.1750.20">
    <property type="entry name" value="Putative Large Serine Recombinase, Chain B, Domain 2"/>
    <property type="match status" value="1"/>
</dbReference>
<dbReference type="Gene3D" id="3.40.50.1390">
    <property type="entry name" value="Resolvase, N-terminal catalytic domain"/>
    <property type="match status" value="1"/>
</dbReference>
<dbReference type="InterPro" id="IPR011109">
    <property type="entry name" value="DNA_bind_recombinase_dom"/>
</dbReference>
<feature type="domain" description="Resolvase/invertase-type recombinase catalytic" evidence="1">
    <location>
        <begin position="25"/>
        <end position="191"/>
    </location>
</feature>
<dbReference type="SMART" id="SM00857">
    <property type="entry name" value="Resolvase"/>
    <property type="match status" value="1"/>
</dbReference>
<name>A0A171DJG6_9ACTN</name>
<accession>A0A171DJG6</accession>
<dbReference type="InterPro" id="IPR050639">
    <property type="entry name" value="SSR_resolvase"/>
</dbReference>
<dbReference type="GO" id="GO:0003677">
    <property type="term" value="F:DNA binding"/>
    <property type="evidence" value="ECO:0007669"/>
    <property type="project" value="InterPro"/>
</dbReference>
<dbReference type="GO" id="GO:0000150">
    <property type="term" value="F:DNA strand exchange activity"/>
    <property type="evidence" value="ECO:0007669"/>
    <property type="project" value="InterPro"/>
</dbReference>
<dbReference type="STRING" id="161355.PS9374_04643"/>
<dbReference type="Pfam" id="PF07508">
    <property type="entry name" value="Recombinase"/>
    <property type="match status" value="1"/>
</dbReference>
<keyword evidence="3" id="KW-1185">Reference proteome</keyword>
<dbReference type="RefSeq" id="WP_068899974.1">
    <property type="nucleotide sequence ID" value="NZ_BDCX01000011.1"/>
</dbReference>
<reference evidence="3" key="2">
    <citation type="submission" date="2016-04" db="EMBL/GenBank/DDBJ databases">
        <title>Planomonospora sphaerica JCM9374 whole genome shotgun sequence.</title>
        <authorList>
            <person name="Suzuki T."/>
            <person name="Dohra H."/>
            <person name="Kodani S."/>
        </authorList>
    </citation>
    <scope>NUCLEOTIDE SEQUENCE [LARGE SCALE GENOMIC DNA]</scope>
    <source>
        <strain evidence="3">JCM 9374</strain>
    </source>
</reference>
<protein>
    <submittedName>
        <fullName evidence="2">Recombinase</fullName>
    </submittedName>
</protein>
<reference evidence="2 3" key="1">
    <citation type="journal article" date="2016" name="Genome Announc.">
        <title>Draft Genome Sequence of Planomonospora sphaerica JCM9374, a Rare Actinomycete.</title>
        <authorList>
            <person name="Dohra H."/>
            <person name="Suzuki T."/>
            <person name="Inoue Y."/>
            <person name="Kodani S."/>
        </authorList>
    </citation>
    <scope>NUCLEOTIDE SEQUENCE [LARGE SCALE GENOMIC DNA]</scope>
    <source>
        <strain evidence="2 3">JCM 9374</strain>
    </source>
</reference>
<gene>
    <name evidence="2" type="ORF">PS9374_04643</name>
</gene>
<dbReference type="PANTHER" id="PTHR30461:SF23">
    <property type="entry name" value="DNA RECOMBINASE-RELATED"/>
    <property type="match status" value="1"/>
</dbReference>
<dbReference type="InterPro" id="IPR038109">
    <property type="entry name" value="DNA_bind_recomb_sf"/>
</dbReference>